<evidence type="ECO:0000313" key="1">
    <source>
        <dbReference type="EMBL" id="SBV95829.1"/>
    </source>
</evidence>
<gene>
    <name evidence="1" type="ORF">KL86CLO1_10697</name>
</gene>
<accession>A0A212J8T0</accession>
<sequence length="96" mass="10812">MPLSYTLAFPPKKLRIALAYFIYRIANLCRTVNHIFKQTSFSEPSQNLFQLYHRHPVFSGTGVFCGTRGYYGRAFRGGTGSLRMPPMPCGADVGLF</sequence>
<reference evidence="1" key="1">
    <citation type="submission" date="2016-04" db="EMBL/GenBank/DDBJ databases">
        <authorList>
            <person name="Evans L.H."/>
            <person name="Alamgir A."/>
            <person name="Owens N."/>
            <person name="Weber N.D."/>
            <person name="Virtaneva K."/>
            <person name="Barbian K."/>
            <person name="Babar A."/>
            <person name="Rosenke K."/>
        </authorList>
    </citation>
    <scope>NUCLEOTIDE SEQUENCE</scope>
    <source>
        <strain evidence="1">86</strain>
    </source>
</reference>
<dbReference type="AlphaFoldDB" id="A0A212J8T0"/>
<organism evidence="1">
    <name type="scientific">uncultured Eubacteriales bacterium</name>
    <dbReference type="NCBI Taxonomy" id="172733"/>
    <lineage>
        <taxon>Bacteria</taxon>
        <taxon>Bacillati</taxon>
        <taxon>Bacillota</taxon>
        <taxon>Clostridia</taxon>
        <taxon>Eubacteriales</taxon>
        <taxon>environmental samples</taxon>
    </lineage>
</organism>
<name>A0A212J8T0_9FIRM</name>
<dbReference type="EMBL" id="FLUN01000001">
    <property type="protein sequence ID" value="SBV95829.1"/>
    <property type="molecule type" value="Genomic_DNA"/>
</dbReference>
<proteinExistence type="predicted"/>
<protein>
    <submittedName>
        <fullName evidence="1">Uncharacterized protein</fullName>
    </submittedName>
</protein>